<dbReference type="EMBL" id="VTAW01000007">
    <property type="protein sequence ID" value="TYT62613.1"/>
    <property type="molecule type" value="Genomic_DNA"/>
</dbReference>
<dbReference type="AlphaFoldDB" id="A0A5D5ANM6"/>
<dbReference type="SUPFAM" id="SSF52833">
    <property type="entry name" value="Thioredoxin-like"/>
    <property type="match status" value="1"/>
</dbReference>
<name>A0A5D5ANM6_9EURY</name>
<accession>A0A5D5ANM6</accession>
<evidence type="ECO:0000313" key="1">
    <source>
        <dbReference type="EMBL" id="TYT62613.1"/>
    </source>
</evidence>
<comment type="caution">
    <text evidence="1">The sequence shown here is derived from an EMBL/GenBank/DDBJ whole genome shotgun (WGS) entry which is preliminary data.</text>
</comment>
<keyword evidence="2" id="KW-1185">Reference proteome</keyword>
<sequence length="221" mass="24987">MQHNVVLKRAAKADVLARSTGDTFQLSNAFENTISEYEEKIRKLDECSVDQVENLTGRELPFLTNVRDIDRGVLAEFCAIAEQIEPPSDVIRLTTILDQFRQPPPPNDGLTPEFLPIRGNRLPLVLQCYEQTVVYIWRRDCKPCDSVASTFDDIFSSSPDDILLVGVYGPNWVEFLRDNYDVVGAPTTLFAAGNNIHSRLIGNQYKSSVEKEMEKLMSDSR</sequence>
<dbReference type="RefSeq" id="WP_149080900.1">
    <property type="nucleotide sequence ID" value="NZ_VTAW01000007.1"/>
</dbReference>
<protein>
    <recommendedName>
        <fullName evidence="3">Thioredoxin domain-containing protein</fullName>
    </recommendedName>
</protein>
<reference evidence="1 2" key="1">
    <citation type="submission" date="2019-08" db="EMBL/GenBank/DDBJ databases">
        <title>Archaea genome.</title>
        <authorList>
            <person name="Kajale S."/>
            <person name="Shouche Y."/>
            <person name="Deshpande N."/>
            <person name="Sharma A."/>
        </authorList>
    </citation>
    <scope>NUCLEOTIDE SEQUENCE [LARGE SCALE GENOMIC DNA]</scope>
    <source>
        <strain evidence="1 2">ESP3B_9</strain>
    </source>
</reference>
<dbReference type="InterPro" id="IPR036249">
    <property type="entry name" value="Thioredoxin-like_sf"/>
</dbReference>
<proteinExistence type="predicted"/>
<gene>
    <name evidence="1" type="ORF">FYC77_07550</name>
</gene>
<dbReference type="Proteomes" id="UP000324104">
    <property type="component" value="Unassembled WGS sequence"/>
</dbReference>
<dbReference type="Gene3D" id="3.40.30.10">
    <property type="entry name" value="Glutaredoxin"/>
    <property type="match status" value="1"/>
</dbReference>
<organism evidence="1 2">
    <name type="scientific">Natrialba swarupiae</name>
    <dbReference type="NCBI Taxonomy" id="2448032"/>
    <lineage>
        <taxon>Archaea</taxon>
        <taxon>Methanobacteriati</taxon>
        <taxon>Methanobacteriota</taxon>
        <taxon>Stenosarchaea group</taxon>
        <taxon>Halobacteria</taxon>
        <taxon>Halobacteriales</taxon>
        <taxon>Natrialbaceae</taxon>
        <taxon>Natrialba</taxon>
    </lineage>
</organism>
<evidence type="ECO:0008006" key="3">
    <source>
        <dbReference type="Google" id="ProtNLM"/>
    </source>
</evidence>
<evidence type="ECO:0000313" key="2">
    <source>
        <dbReference type="Proteomes" id="UP000324104"/>
    </source>
</evidence>